<dbReference type="PANTHER" id="PTHR44943">
    <property type="entry name" value="CELLULOSE SYNTHASE OPERON PROTEIN C"/>
    <property type="match status" value="1"/>
</dbReference>
<evidence type="ECO:0000256" key="2">
    <source>
        <dbReference type="ARBA" id="ARBA00022803"/>
    </source>
</evidence>
<name>A0AAJ6P2H1_9PAST</name>
<keyword evidence="1" id="KW-0677">Repeat</keyword>
<comment type="caution">
    <text evidence="5">The sequence shown here is derived from an EMBL/GenBank/DDBJ whole genome shotgun (WGS) entry which is preliminary data.</text>
</comment>
<keyword evidence="2 3" id="KW-0802">TPR repeat</keyword>
<feature type="transmembrane region" description="Helical" evidence="4">
    <location>
        <begin position="332"/>
        <end position="354"/>
    </location>
</feature>
<feature type="transmembrane region" description="Helical" evidence="4">
    <location>
        <begin position="217"/>
        <end position="237"/>
    </location>
</feature>
<dbReference type="Pfam" id="PF12895">
    <property type="entry name" value="ANAPC3"/>
    <property type="match status" value="1"/>
</dbReference>
<dbReference type="InterPro" id="IPR051685">
    <property type="entry name" value="Ycf3/AcsC/BcsC/TPR_MFPF"/>
</dbReference>
<dbReference type="SMART" id="SM00028">
    <property type="entry name" value="TPR"/>
    <property type="match status" value="3"/>
</dbReference>
<organism evidence="5 6">
    <name type="scientific">Phocoenobacter skyensis</name>
    <dbReference type="NCBI Taxonomy" id="97481"/>
    <lineage>
        <taxon>Bacteria</taxon>
        <taxon>Pseudomonadati</taxon>
        <taxon>Pseudomonadota</taxon>
        <taxon>Gammaproteobacteria</taxon>
        <taxon>Pasteurellales</taxon>
        <taxon>Pasteurellaceae</taxon>
        <taxon>Phocoenobacter</taxon>
    </lineage>
</organism>
<protein>
    <recommendedName>
        <fullName evidence="7">Tetratricopeptide repeat-containing protein</fullName>
    </recommendedName>
</protein>
<keyword evidence="4" id="KW-1133">Transmembrane helix</keyword>
<evidence type="ECO:0000256" key="3">
    <source>
        <dbReference type="PROSITE-ProRule" id="PRU00339"/>
    </source>
</evidence>
<keyword evidence="4" id="KW-0472">Membrane</keyword>
<accession>A0AAJ6P2H1</accession>
<evidence type="ECO:0000256" key="4">
    <source>
        <dbReference type="SAM" id="Phobius"/>
    </source>
</evidence>
<keyword evidence="4" id="KW-0812">Transmembrane</keyword>
<dbReference type="PROSITE" id="PS50005">
    <property type="entry name" value="TPR"/>
    <property type="match status" value="1"/>
</dbReference>
<evidence type="ECO:0000313" key="6">
    <source>
        <dbReference type="Proteomes" id="UP001231736"/>
    </source>
</evidence>
<feature type="transmembrane region" description="Helical" evidence="4">
    <location>
        <begin position="249"/>
        <end position="274"/>
    </location>
</feature>
<feature type="transmembrane region" description="Helical" evidence="4">
    <location>
        <begin position="389"/>
        <end position="407"/>
    </location>
</feature>
<dbReference type="RefSeq" id="WP_306387380.1">
    <property type="nucleotide sequence ID" value="NZ_JASAYT010000010.1"/>
</dbReference>
<feature type="repeat" description="TPR" evidence="3">
    <location>
        <begin position="72"/>
        <end position="105"/>
    </location>
</feature>
<dbReference type="Gene3D" id="1.25.40.10">
    <property type="entry name" value="Tetratricopeptide repeat domain"/>
    <property type="match status" value="1"/>
</dbReference>
<dbReference type="PANTHER" id="PTHR44943:SF8">
    <property type="entry name" value="TPR REPEAT-CONTAINING PROTEIN MJ0263"/>
    <property type="match status" value="1"/>
</dbReference>
<reference evidence="5" key="1">
    <citation type="journal article" date="2023" name="Front. Microbiol.">
        <title>Phylogeography and host specificity of Pasteurellaceae pathogenic to sea-farmed fish in the north-east Atlantic.</title>
        <authorList>
            <person name="Gulla S."/>
            <person name="Colquhoun D.J."/>
            <person name="Olsen A.B."/>
            <person name="Spilsberg B."/>
            <person name="Lagesen K."/>
            <person name="Aakesson C.P."/>
            <person name="Strom S."/>
            <person name="Manji F."/>
            <person name="Birkbeck T.H."/>
            <person name="Nilsen H.K."/>
        </authorList>
    </citation>
    <scope>NUCLEOTIDE SEQUENCE</scope>
    <source>
        <strain evidence="5">98B1</strain>
    </source>
</reference>
<gene>
    <name evidence="5" type="ORF">QJU97_04345</name>
</gene>
<dbReference type="Proteomes" id="UP001231736">
    <property type="component" value="Unassembled WGS sequence"/>
</dbReference>
<evidence type="ECO:0008006" key="7">
    <source>
        <dbReference type="Google" id="ProtNLM"/>
    </source>
</evidence>
<dbReference type="InterPro" id="IPR019734">
    <property type="entry name" value="TPR_rpt"/>
</dbReference>
<dbReference type="AlphaFoldDB" id="A0AAJ6P2H1"/>
<feature type="transmembrane region" description="Helical" evidence="4">
    <location>
        <begin position="294"/>
        <end position="311"/>
    </location>
</feature>
<feature type="transmembrane region" description="Helical" evidence="4">
    <location>
        <begin position="413"/>
        <end position="434"/>
    </location>
</feature>
<dbReference type="InterPro" id="IPR011990">
    <property type="entry name" value="TPR-like_helical_dom_sf"/>
</dbReference>
<evidence type="ECO:0000313" key="5">
    <source>
        <dbReference type="EMBL" id="MDP8174690.1"/>
    </source>
</evidence>
<sequence length="449" mass="52989">MNNKNIFDKIEALQELKRYRQAVQLCLKHIGYQNENNDVLHCRLIECYICLDDLRNAEKFTKQALAKYPNNSDFYFYYAQIFNQKKLYDYAIEYIDKALALEPNFANYWYWKADILDSQLEYLEAKECILKALKENSNDTDFLNLYAIILLNLDDEKYNTILDKILSIDPHNIDALRLKAALEKTWWKQKQAYLKTLKLNPFDDTLHSLLKKNKLEFIAFFSSLFISLAILLTNLYFNVPVIANISLVLILIISLMPLVLYKIVYLFIFIAWFYVFYDTHQPVLSIITLSVHTYVSKLILMIIKGAFLLISEYLTQLKNSREYKPKVNPKEFILAKIPFIVSVLIVGFYFLHIPQQSLKWTLYTALPFLLFFIQMGFDFKQLKKETINIIVTYGFLAFFNLIINGFYQPLAEISFEWVAYTLSILLTILIVYLIDFRDDDISSKNEENK</sequence>
<feature type="transmembrane region" description="Helical" evidence="4">
    <location>
        <begin position="360"/>
        <end position="377"/>
    </location>
</feature>
<proteinExistence type="predicted"/>
<evidence type="ECO:0000256" key="1">
    <source>
        <dbReference type="ARBA" id="ARBA00022737"/>
    </source>
</evidence>
<dbReference type="EMBL" id="JASAYT010000010">
    <property type="protein sequence ID" value="MDP8174690.1"/>
    <property type="molecule type" value="Genomic_DNA"/>
</dbReference>
<dbReference type="SUPFAM" id="SSF48452">
    <property type="entry name" value="TPR-like"/>
    <property type="match status" value="1"/>
</dbReference>